<dbReference type="Proteomes" id="UP000199323">
    <property type="component" value="Unassembled WGS sequence"/>
</dbReference>
<name>A0A1I2KDF4_9ACTN</name>
<dbReference type="InterPro" id="IPR013783">
    <property type="entry name" value="Ig-like_fold"/>
</dbReference>
<feature type="active site" description="Charge relay system" evidence="7 8">
    <location>
        <position position="272"/>
    </location>
</feature>
<evidence type="ECO:0000256" key="5">
    <source>
        <dbReference type="ARBA" id="ARBA00022801"/>
    </source>
</evidence>
<evidence type="ECO:0000256" key="3">
    <source>
        <dbReference type="ARBA" id="ARBA00022670"/>
    </source>
</evidence>
<keyword evidence="2" id="KW-0964">Secreted</keyword>
<organism evidence="14 15">
    <name type="scientific">Actinacidiphila alni</name>
    <dbReference type="NCBI Taxonomy" id="380248"/>
    <lineage>
        <taxon>Bacteria</taxon>
        <taxon>Bacillati</taxon>
        <taxon>Actinomycetota</taxon>
        <taxon>Actinomycetes</taxon>
        <taxon>Kitasatosporales</taxon>
        <taxon>Streptomycetaceae</taxon>
        <taxon>Actinacidiphila</taxon>
    </lineage>
</organism>
<gene>
    <name evidence="14" type="ORF">SAMN05216251_122110</name>
</gene>
<reference evidence="14 15" key="1">
    <citation type="submission" date="2016-10" db="EMBL/GenBank/DDBJ databases">
        <authorList>
            <person name="de Groot N.N."/>
        </authorList>
    </citation>
    <scope>NUCLEOTIDE SEQUENCE [LARGE SCALE GENOMIC DNA]</scope>
    <source>
        <strain evidence="14 15">CGMCC 4.3510</strain>
    </source>
</reference>
<dbReference type="InterPro" id="IPR017296">
    <property type="entry name" value="Peptidase_S8A_SAM-P45"/>
</dbReference>
<feature type="compositionally biased region" description="Low complexity" evidence="10">
    <location>
        <begin position="305"/>
        <end position="316"/>
    </location>
</feature>
<evidence type="ECO:0000313" key="15">
    <source>
        <dbReference type="Proteomes" id="UP000199323"/>
    </source>
</evidence>
<dbReference type="InterPro" id="IPR023827">
    <property type="entry name" value="Peptidase_S8_Asp-AS"/>
</dbReference>
<feature type="region of interest" description="Disordered" evidence="10">
    <location>
        <begin position="20"/>
        <end position="39"/>
    </location>
</feature>
<protein>
    <submittedName>
        <fullName evidence="14">Serine protease, subtilisin family</fullName>
    </submittedName>
</protein>
<dbReference type="PRINTS" id="PR00723">
    <property type="entry name" value="SUBTILISIN"/>
</dbReference>
<dbReference type="InterPro" id="IPR036852">
    <property type="entry name" value="Peptidase_S8/S53_dom_sf"/>
</dbReference>
<feature type="active site" description="Charge relay system" evidence="7 8">
    <location>
        <position position="304"/>
    </location>
</feature>
<keyword evidence="5 8" id="KW-0378">Hydrolase</keyword>
<dbReference type="SUPFAM" id="SSF52025">
    <property type="entry name" value="PA domain"/>
    <property type="match status" value="1"/>
</dbReference>
<dbReference type="InterPro" id="IPR023828">
    <property type="entry name" value="Peptidase_S8_Ser-AS"/>
</dbReference>
<feature type="region of interest" description="Disordered" evidence="10">
    <location>
        <begin position="297"/>
        <end position="323"/>
    </location>
</feature>
<dbReference type="Gene3D" id="2.60.40.10">
    <property type="entry name" value="Immunoglobulins"/>
    <property type="match status" value="1"/>
</dbReference>
<dbReference type="InterPro" id="IPR046450">
    <property type="entry name" value="PA_dom_sf"/>
</dbReference>
<keyword evidence="3 8" id="KW-0645">Protease</keyword>
<dbReference type="PROSITE" id="PS00138">
    <property type="entry name" value="SUBTILASE_SER"/>
    <property type="match status" value="1"/>
</dbReference>
<dbReference type="PANTHER" id="PTHR43399:SF4">
    <property type="entry name" value="CELL WALL-ASSOCIATED PROTEASE"/>
    <property type="match status" value="1"/>
</dbReference>
<dbReference type="AlphaFoldDB" id="A0A1I2KDF4"/>
<dbReference type="CDD" id="cd07474">
    <property type="entry name" value="Peptidases_S8_subtilisin_Vpr-like"/>
    <property type="match status" value="1"/>
</dbReference>
<dbReference type="Pfam" id="PF02225">
    <property type="entry name" value="PA"/>
    <property type="match status" value="1"/>
</dbReference>
<dbReference type="Gene3D" id="3.50.30.30">
    <property type="match status" value="1"/>
</dbReference>
<dbReference type="InterPro" id="IPR003137">
    <property type="entry name" value="PA_domain"/>
</dbReference>
<dbReference type="PIRSF" id="PIRSF037852">
    <property type="entry name" value="Subtilisin_rel_SAV5721"/>
    <property type="match status" value="1"/>
</dbReference>
<dbReference type="STRING" id="380248.SAMN05216251_122110"/>
<dbReference type="Gene3D" id="3.40.50.200">
    <property type="entry name" value="Peptidase S8/S53 domain"/>
    <property type="match status" value="1"/>
</dbReference>
<feature type="active site" description="Charge relay system" evidence="7 8">
    <location>
        <position position="471"/>
    </location>
</feature>
<dbReference type="SUPFAM" id="SSF52743">
    <property type="entry name" value="Subtilisin-like"/>
    <property type="match status" value="1"/>
</dbReference>
<dbReference type="GO" id="GO:0005975">
    <property type="term" value="P:carbohydrate metabolic process"/>
    <property type="evidence" value="ECO:0007669"/>
    <property type="project" value="UniProtKB-ARBA"/>
</dbReference>
<evidence type="ECO:0000256" key="1">
    <source>
        <dbReference type="ARBA" id="ARBA00011073"/>
    </source>
</evidence>
<dbReference type="PROSITE" id="PS51892">
    <property type="entry name" value="SUBTILASE"/>
    <property type="match status" value="1"/>
</dbReference>
<evidence type="ECO:0000259" key="13">
    <source>
        <dbReference type="Pfam" id="PF02225"/>
    </source>
</evidence>
<dbReference type="InterPro" id="IPR034213">
    <property type="entry name" value="S8_Vpr-like"/>
</dbReference>
<feature type="signal peptide" evidence="11">
    <location>
        <begin position="1"/>
        <end position="17"/>
    </location>
</feature>
<evidence type="ECO:0000259" key="12">
    <source>
        <dbReference type="Pfam" id="PF00082"/>
    </source>
</evidence>
<keyword evidence="4 11" id="KW-0732">Signal</keyword>
<dbReference type="Pfam" id="PF00082">
    <property type="entry name" value="Peptidase_S8"/>
    <property type="match status" value="1"/>
</dbReference>
<evidence type="ECO:0000256" key="4">
    <source>
        <dbReference type="ARBA" id="ARBA00022729"/>
    </source>
</evidence>
<dbReference type="InterPro" id="IPR000209">
    <property type="entry name" value="Peptidase_S8/S53_dom"/>
</dbReference>
<dbReference type="PROSITE" id="PS00136">
    <property type="entry name" value="SUBTILASE_ASP"/>
    <property type="match status" value="1"/>
</dbReference>
<dbReference type="InterPro" id="IPR051048">
    <property type="entry name" value="Peptidase_S8/S53_subtilisin"/>
</dbReference>
<feature type="domain" description="PA" evidence="13">
    <location>
        <begin position="829"/>
        <end position="907"/>
    </location>
</feature>
<feature type="region of interest" description="Disordered" evidence="10">
    <location>
        <begin position="65"/>
        <end position="85"/>
    </location>
</feature>
<evidence type="ECO:0000256" key="8">
    <source>
        <dbReference type="PROSITE-ProRule" id="PRU01240"/>
    </source>
</evidence>
<evidence type="ECO:0000256" key="6">
    <source>
        <dbReference type="ARBA" id="ARBA00022825"/>
    </source>
</evidence>
<dbReference type="GO" id="GO:0006508">
    <property type="term" value="P:proteolysis"/>
    <property type="evidence" value="ECO:0007669"/>
    <property type="project" value="UniProtKB-KW"/>
</dbReference>
<feature type="domain" description="Peptidase S8/S53" evidence="12">
    <location>
        <begin position="263"/>
        <end position="518"/>
    </location>
</feature>
<accession>A0A1I2KDF4</accession>
<evidence type="ECO:0000256" key="9">
    <source>
        <dbReference type="RuleBase" id="RU003355"/>
    </source>
</evidence>
<proteinExistence type="inferred from homology"/>
<evidence type="ECO:0000256" key="11">
    <source>
        <dbReference type="SAM" id="SignalP"/>
    </source>
</evidence>
<keyword evidence="6 8" id="KW-0720">Serine protease</keyword>
<dbReference type="InterPro" id="IPR015500">
    <property type="entry name" value="Peptidase_S8_subtilisin-rel"/>
</dbReference>
<comment type="similarity">
    <text evidence="1 8 9">Belongs to the peptidase S8 family.</text>
</comment>
<evidence type="ECO:0000256" key="7">
    <source>
        <dbReference type="PIRSR" id="PIRSR615500-1"/>
    </source>
</evidence>
<evidence type="ECO:0000313" key="14">
    <source>
        <dbReference type="EMBL" id="SFF64398.1"/>
    </source>
</evidence>
<dbReference type="PANTHER" id="PTHR43399">
    <property type="entry name" value="SUBTILISIN-RELATED"/>
    <property type="match status" value="1"/>
</dbReference>
<dbReference type="EMBL" id="FONG01000022">
    <property type="protein sequence ID" value="SFF64398.1"/>
    <property type="molecule type" value="Genomic_DNA"/>
</dbReference>
<dbReference type="GO" id="GO:0004252">
    <property type="term" value="F:serine-type endopeptidase activity"/>
    <property type="evidence" value="ECO:0007669"/>
    <property type="project" value="UniProtKB-UniRule"/>
</dbReference>
<sequence length="1275" mass="132156">MLALGTALLLPSGPAAAATPAATAQGSAPPTATSAAHASADGAADASVTDITLITGDVVHLTRPAGAGTAKTGSAKTGSAKTGAGKADTTATVTVDRAPGARGIVRVQQFGGDTYVVPDEARSLLAAGKLDRRLFDVTALAAMGYDDAHTAGLPLIATWTKAARTARSLPAAPAGAGIVRTLPSIGGAALKADKKHARAFWTDLDPAADEAKPAETGTAKEARALDTANGIDKLWLDGRVSADLKDSVPQINAPQAWAEGYDGTGEKVAVLDTGVDDTHPDLKDRIVGEQSFVPGQTVADGNGHGTHTASTVAGSGAASGGDEKGVAPGAKLLVGKVLSDEGQGQDSWIIAGMEWAKAQGADVVSMSLGSDIPDDGTDPMSQAVDSLSADGGPLYVIAAGNSYGAGTIGSPGSARSALTVAAVDAADQRADFSSMGPLTGSYGLKPDLSAPGVDITAAAPGGGYQTMSGTSMATPHVAGAAAILKQRHPDWTAGRLKDALMSTSKVLDGYAPFEQGTGRVDVLAAVDSAVEATGSVDTAVYSWPHDAARPTTRTLTYTNSGKDPVTLKLATDTADTAYRLSASSVTVPAGGSSDVTLTLDPAGVPAGTTFSGQVLATDAATGKVVAHTGFALEKEQELYDYTVRLLGRDGKPTAGTVVLAQEGDPYPTQLAVDGERTLRLAPGTYMAYAEIDVPGDAPDSQGLAVLIDPETVLTKDTTVTLDASKARRVSAAVPHQRTELRQWHVDIARTFGDGQLVRDAAMLPLTYDTLYASPTKKVTDGSFSFVTRWRLGEQQVAVTGHGRDLDTTAQPGSTVTDGRSTLRTVYAGQGGAADYAGLDAKGKAVVVERGDAVSPAERAAAATAAGAKLLIVVNDGRGRLLESYADPDADYRDTPLTVVSVRQGEGARLIADAKGGRLTLSVGQRRFTRVVYDLLDQHDGTIPDRSLAYTPDPRRDLAKVAATYNGDRARNGGGFRYDIPAWGPGIGFTETESYPGTRTEYVSPEHGAGFWYEDHSVYDAAYSDQLLEERGGNDVFRPGRTYAVSWFGGITRPRLGIGYWGPNRSSYNDIQFNITPWTDGGAGHSGAMPAAEYDGNTTYAAYQGDTLIDQGVGRAGGIWDQPAKTLPYRLVLDSARDAADWRTSVRTHTEWNFVSGPLPAGVDQQDIGLLQLDYAVATDTAGNVPGGRLTRIGLASATQEWLDQVTTATSAKLSVSYDDGRTWRPTLLVKDGKGHWDTLILTPRKPGGFVSLKASASDGKGGSVSQEIIRAFGLK</sequence>
<feature type="chain" id="PRO_5011492732" evidence="11">
    <location>
        <begin position="18"/>
        <end position="1275"/>
    </location>
</feature>
<evidence type="ECO:0000256" key="2">
    <source>
        <dbReference type="ARBA" id="ARBA00022525"/>
    </source>
</evidence>
<evidence type="ECO:0000256" key="10">
    <source>
        <dbReference type="SAM" id="MobiDB-lite"/>
    </source>
</evidence>
<keyword evidence="15" id="KW-1185">Reference proteome</keyword>